<keyword evidence="2" id="KW-1185">Reference proteome</keyword>
<protein>
    <submittedName>
        <fullName evidence="1">Stage V sporulation protein AE</fullName>
    </submittedName>
</protein>
<proteinExistence type="predicted"/>
<sequence length="184" mass="19335">MNRRVIIITDGDSIAKKVIEKAAAMTGCRTLSISSGNPTKVKGSEMVKLIQCVKYDPVIVMADDRGDTGRGNGEKVIDYLIKSEEINVMGIIAVASNTQNASGIRVNCSISKDGKISKNSVDKHGNIKESKVLVGDTVNTINPSSVSLVVGIGDPGKMGCTGGIDSECSILAKAINIIISAYHI</sequence>
<gene>
    <name evidence="1" type="ORF">ACJDT4_15125</name>
</gene>
<evidence type="ECO:0000313" key="2">
    <source>
        <dbReference type="Proteomes" id="UP001623592"/>
    </source>
</evidence>
<name>A0ABW8TGS8_9CLOT</name>
<dbReference type="RefSeq" id="WP_406788400.1">
    <property type="nucleotide sequence ID" value="NZ_JBJIAA010000012.1"/>
</dbReference>
<dbReference type="EMBL" id="JBJIAA010000012">
    <property type="protein sequence ID" value="MFL0251749.1"/>
    <property type="molecule type" value="Genomic_DNA"/>
</dbReference>
<comment type="caution">
    <text evidence="1">The sequence shown here is derived from an EMBL/GenBank/DDBJ whole genome shotgun (WGS) entry which is preliminary data.</text>
</comment>
<dbReference type="Proteomes" id="UP001623592">
    <property type="component" value="Unassembled WGS sequence"/>
</dbReference>
<organism evidence="1 2">
    <name type="scientific">Clostridium neuense</name>
    <dbReference type="NCBI Taxonomy" id="1728934"/>
    <lineage>
        <taxon>Bacteria</taxon>
        <taxon>Bacillati</taxon>
        <taxon>Bacillota</taxon>
        <taxon>Clostridia</taxon>
        <taxon>Eubacteriales</taxon>
        <taxon>Clostridiaceae</taxon>
        <taxon>Clostridium</taxon>
    </lineage>
</organism>
<evidence type="ECO:0000313" key="1">
    <source>
        <dbReference type="EMBL" id="MFL0251749.1"/>
    </source>
</evidence>
<dbReference type="Pfam" id="PF14097">
    <property type="entry name" value="SpoVAE"/>
    <property type="match status" value="1"/>
</dbReference>
<accession>A0ABW8TGS8</accession>
<dbReference type="InterPro" id="IPR025914">
    <property type="entry name" value="SpoVAE"/>
</dbReference>
<reference evidence="1 2" key="1">
    <citation type="submission" date="2024-11" db="EMBL/GenBank/DDBJ databases">
        <authorList>
            <person name="Heng Y.C."/>
            <person name="Lim A.C.H."/>
            <person name="Lee J.K.Y."/>
            <person name="Kittelmann S."/>
        </authorList>
    </citation>
    <scope>NUCLEOTIDE SEQUENCE [LARGE SCALE GENOMIC DNA]</scope>
    <source>
        <strain evidence="1 2">WILCCON 0114</strain>
    </source>
</reference>